<accession>A0ABR3FZQ0</accession>
<proteinExistence type="predicted"/>
<feature type="region of interest" description="Disordered" evidence="1">
    <location>
        <begin position="52"/>
        <end position="100"/>
    </location>
</feature>
<protein>
    <submittedName>
        <fullName evidence="2">Uncharacterized protein</fullName>
    </submittedName>
</protein>
<comment type="caution">
    <text evidence="2">The sequence shown here is derived from an EMBL/GenBank/DDBJ whole genome shotgun (WGS) entry which is preliminary data.</text>
</comment>
<gene>
    <name evidence="2" type="ORF">V5O48_001256</name>
</gene>
<feature type="compositionally biased region" description="Basic and acidic residues" evidence="1">
    <location>
        <begin position="86"/>
        <end position="100"/>
    </location>
</feature>
<dbReference type="EMBL" id="JBAHYK010000023">
    <property type="protein sequence ID" value="KAL0580791.1"/>
    <property type="molecule type" value="Genomic_DNA"/>
</dbReference>
<organism evidence="2 3">
    <name type="scientific">Marasmius crinis-equi</name>
    <dbReference type="NCBI Taxonomy" id="585013"/>
    <lineage>
        <taxon>Eukaryota</taxon>
        <taxon>Fungi</taxon>
        <taxon>Dikarya</taxon>
        <taxon>Basidiomycota</taxon>
        <taxon>Agaricomycotina</taxon>
        <taxon>Agaricomycetes</taxon>
        <taxon>Agaricomycetidae</taxon>
        <taxon>Agaricales</taxon>
        <taxon>Marasmiineae</taxon>
        <taxon>Marasmiaceae</taxon>
        <taxon>Marasmius</taxon>
    </lineage>
</organism>
<sequence length="100" mass="10875">MFTNSFILKNASCCPIAVVACYSGSSHDDHHLVVTSVRDYLNKLMRNSVAAPASVGPSMSMPAPSVPHAPTDSGDWMPDAASEFTSSRRPETEYDHHDEH</sequence>
<evidence type="ECO:0000256" key="1">
    <source>
        <dbReference type="SAM" id="MobiDB-lite"/>
    </source>
</evidence>
<evidence type="ECO:0000313" key="2">
    <source>
        <dbReference type="EMBL" id="KAL0580791.1"/>
    </source>
</evidence>
<reference evidence="2 3" key="1">
    <citation type="submission" date="2024-02" db="EMBL/GenBank/DDBJ databases">
        <title>A draft genome for the cacao thread blight pathogen Marasmius crinis-equi.</title>
        <authorList>
            <person name="Cohen S.P."/>
            <person name="Baruah I.K."/>
            <person name="Amoako-Attah I."/>
            <person name="Bukari Y."/>
            <person name="Meinhardt L.W."/>
            <person name="Bailey B.A."/>
        </authorList>
    </citation>
    <scope>NUCLEOTIDE SEQUENCE [LARGE SCALE GENOMIC DNA]</scope>
    <source>
        <strain evidence="2 3">GH-76</strain>
    </source>
</reference>
<evidence type="ECO:0000313" key="3">
    <source>
        <dbReference type="Proteomes" id="UP001465976"/>
    </source>
</evidence>
<dbReference type="Proteomes" id="UP001465976">
    <property type="component" value="Unassembled WGS sequence"/>
</dbReference>
<keyword evidence="3" id="KW-1185">Reference proteome</keyword>
<name>A0ABR3FZQ0_9AGAR</name>